<evidence type="ECO:0000256" key="3">
    <source>
        <dbReference type="ARBA" id="ARBA00023015"/>
    </source>
</evidence>
<evidence type="ECO:0000256" key="7">
    <source>
        <dbReference type="SAM" id="MobiDB-lite"/>
    </source>
</evidence>
<reference evidence="9 10" key="1">
    <citation type="submission" date="2016-10" db="EMBL/GenBank/DDBJ databases">
        <authorList>
            <person name="de Groot N.N."/>
        </authorList>
    </citation>
    <scope>NUCLEOTIDE SEQUENCE [LARGE SCALE GENOMIC DNA]</scope>
    <source>
        <strain evidence="9 10">PYCC 4715</strain>
    </source>
</reference>
<gene>
    <name evidence="9" type="ORF">SAMEA4029009_CIC11G00000001512</name>
</gene>
<dbReference type="PANTHER" id="PTHR36206">
    <property type="entry name" value="ASPERCRYPTIN BIOSYNTHESIS CLUSTER-SPECIFIC TRANSCRIPTION REGULATOR ATNN-RELATED"/>
    <property type="match status" value="1"/>
</dbReference>
<keyword evidence="6" id="KW-0539">Nucleus</keyword>
<keyword evidence="4" id="KW-0238">DNA-binding</keyword>
<evidence type="ECO:0000313" key="9">
    <source>
        <dbReference type="EMBL" id="SGZ53172.1"/>
    </source>
</evidence>
<sequence>MSATERVPGVATMDGRSQKSKSKSRTGCITCKFKRLKCDEQKPFCNNCTKKNIKCGGYATRFKWRSCNDNIEPLQYQPSSHTPASHSQSQYALTPRSDGTKNTPSSTTSMSVLLEPLRRNVLVKTEPTDSQSLLLKQHLELASLSVVGKSTRDIKFENELLAKGINPDTYDGSPNESKRMRRSYSYNDSPAMTATPFHRSNSTSSHNILDIQSFRDEFRKSNGLESLAEAAVDEMKTRSPMAETIGFELDNISLSHFHQDKSPKPSNLAPTPKEFSVPTPKEWLLTGHLPNSSEIPTPQGKDTMSDLNLTPSLTALINYVFTNDDLQKGTMDPSVIKLGGIGEVPLSPLDLSIGNGSTLDLSNNHALLLRRESLGNHSASALVSKHSPYTTPNQLLFDVGDQLSQYEPLSPSIATSSSLQSLLRSSEYEQILFCSPPIHVE</sequence>
<keyword evidence="5" id="KW-0804">Transcription</keyword>
<protein>
    <submittedName>
        <fullName evidence="9">CIC11C00000001512</fullName>
    </submittedName>
</protein>
<evidence type="ECO:0000256" key="1">
    <source>
        <dbReference type="ARBA" id="ARBA00022723"/>
    </source>
</evidence>
<organism evidence="9 10">
    <name type="scientific">Sungouiella intermedia</name>
    <dbReference type="NCBI Taxonomy" id="45354"/>
    <lineage>
        <taxon>Eukaryota</taxon>
        <taxon>Fungi</taxon>
        <taxon>Dikarya</taxon>
        <taxon>Ascomycota</taxon>
        <taxon>Saccharomycotina</taxon>
        <taxon>Pichiomycetes</taxon>
        <taxon>Metschnikowiaceae</taxon>
        <taxon>Sungouiella</taxon>
    </lineage>
</organism>
<dbReference type="AlphaFoldDB" id="A0A1L0D9G7"/>
<evidence type="ECO:0000256" key="5">
    <source>
        <dbReference type="ARBA" id="ARBA00023163"/>
    </source>
</evidence>
<keyword evidence="3" id="KW-0805">Transcription regulation</keyword>
<dbReference type="InterPro" id="IPR036864">
    <property type="entry name" value="Zn2-C6_fun-type_DNA-bd_sf"/>
</dbReference>
<dbReference type="GO" id="GO:0008270">
    <property type="term" value="F:zinc ion binding"/>
    <property type="evidence" value="ECO:0007669"/>
    <property type="project" value="InterPro"/>
</dbReference>
<dbReference type="SUPFAM" id="SSF57701">
    <property type="entry name" value="Zn2/Cys6 DNA-binding domain"/>
    <property type="match status" value="1"/>
</dbReference>
<dbReference type="Gene3D" id="4.10.240.10">
    <property type="entry name" value="Zn(2)-C6 fungal-type DNA-binding domain"/>
    <property type="match status" value="1"/>
</dbReference>
<dbReference type="GO" id="GO:0000981">
    <property type="term" value="F:DNA-binding transcription factor activity, RNA polymerase II-specific"/>
    <property type="evidence" value="ECO:0007669"/>
    <property type="project" value="InterPro"/>
</dbReference>
<feature type="domain" description="Zn(2)-C6 fungal-type" evidence="8">
    <location>
        <begin position="27"/>
        <end position="55"/>
    </location>
</feature>
<accession>A0A1L0D9G7</accession>
<dbReference type="PANTHER" id="PTHR36206:SF12">
    <property type="entry name" value="ASPERCRYPTIN BIOSYNTHESIS CLUSTER-SPECIFIC TRANSCRIPTION REGULATOR ATNN-RELATED"/>
    <property type="match status" value="1"/>
</dbReference>
<feature type="compositionally biased region" description="Polar residues" evidence="7">
    <location>
        <begin position="100"/>
        <end position="109"/>
    </location>
</feature>
<dbReference type="SMART" id="SM00066">
    <property type="entry name" value="GAL4"/>
    <property type="match status" value="1"/>
</dbReference>
<evidence type="ECO:0000256" key="6">
    <source>
        <dbReference type="ARBA" id="ARBA00023242"/>
    </source>
</evidence>
<evidence type="ECO:0000313" key="10">
    <source>
        <dbReference type="Proteomes" id="UP000182259"/>
    </source>
</evidence>
<dbReference type="Pfam" id="PF00172">
    <property type="entry name" value="Zn_clus"/>
    <property type="match status" value="1"/>
</dbReference>
<dbReference type="InterPro" id="IPR001138">
    <property type="entry name" value="Zn2Cys6_DnaBD"/>
</dbReference>
<name>A0A1L0D9G7_9ASCO</name>
<dbReference type="Proteomes" id="UP000182259">
    <property type="component" value="Chromosome III"/>
</dbReference>
<evidence type="ECO:0000256" key="4">
    <source>
        <dbReference type="ARBA" id="ARBA00023125"/>
    </source>
</evidence>
<dbReference type="CDD" id="cd00067">
    <property type="entry name" value="GAL4"/>
    <property type="match status" value="1"/>
</dbReference>
<dbReference type="InterPro" id="IPR052360">
    <property type="entry name" value="Transcr_Regulatory_Proteins"/>
</dbReference>
<dbReference type="PROSITE" id="PS00463">
    <property type="entry name" value="ZN2_CY6_FUNGAL_1"/>
    <property type="match status" value="1"/>
</dbReference>
<dbReference type="PROSITE" id="PS50048">
    <property type="entry name" value="ZN2_CY6_FUNGAL_2"/>
    <property type="match status" value="1"/>
</dbReference>
<evidence type="ECO:0000256" key="2">
    <source>
        <dbReference type="ARBA" id="ARBA00022833"/>
    </source>
</evidence>
<keyword evidence="2" id="KW-0862">Zinc</keyword>
<evidence type="ECO:0000259" key="8">
    <source>
        <dbReference type="PROSITE" id="PS50048"/>
    </source>
</evidence>
<feature type="compositionally biased region" description="Polar residues" evidence="7">
    <location>
        <begin position="76"/>
        <end position="92"/>
    </location>
</feature>
<dbReference type="GO" id="GO:0003677">
    <property type="term" value="F:DNA binding"/>
    <property type="evidence" value="ECO:0007669"/>
    <property type="project" value="UniProtKB-KW"/>
</dbReference>
<keyword evidence="1" id="KW-0479">Metal-binding</keyword>
<feature type="region of interest" description="Disordered" evidence="7">
    <location>
        <begin position="76"/>
        <end position="109"/>
    </location>
</feature>
<dbReference type="EMBL" id="LT635766">
    <property type="protein sequence ID" value="SGZ53172.1"/>
    <property type="molecule type" value="Genomic_DNA"/>
</dbReference>
<proteinExistence type="predicted"/>
<feature type="region of interest" description="Disordered" evidence="7">
    <location>
        <begin position="1"/>
        <end position="23"/>
    </location>
</feature>